<keyword evidence="4" id="KW-0472">Membrane</keyword>
<keyword evidence="3" id="KW-0804">Transcription</keyword>
<dbReference type="Gene3D" id="1.10.10.60">
    <property type="entry name" value="Homeodomain-like"/>
    <property type="match status" value="2"/>
</dbReference>
<dbReference type="RefSeq" id="WP_308449590.1">
    <property type="nucleotide sequence ID" value="NZ_JAJEQC010000009.1"/>
</dbReference>
<dbReference type="InterPro" id="IPR018060">
    <property type="entry name" value="HTH_AraC"/>
</dbReference>
<dbReference type="PANTHER" id="PTHR43280:SF34">
    <property type="entry name" value="ARAC-FAMILY TRANSCRIPTIONAL REGULATOR"/>
    <property type="match status" value="1"/>
</dbReference>
<evidence type="ECO:0000313" key="6">
    <source>
        <dbReference type="EMBL" id="MCC2137351.1"/>
    </source>
</evidence>
<dbReference type="GO" id="GO:0003700">
    <property type="term" value="F:DNA-binding transcription factor activity"/>
    <property type="evidence" value="ECO:0007669"/>
    <property type="project" value="InterPro"/>
</dbReference>
<sequence>MFKKVKTRLFNRYLFSIFCVVAIAVILVTLLIFTIYANLQISSARTYSVHQLEQVCQMTDMLYSQMRSVNNQILQNSNTNRCLSSNTFNRLIEADAGIKLREIQTAQSYTRYVSLYNSASNRFVSSSTADFLTDDDIAYYYRRLPDNPGADTCLLRMIGANYATQQLKTRYVYSFVFRVQLRKGGSPDLIIVDVDEDYFNDSISNLRTSNGFQQVLLLNRYGEVFSTNIAEGDSETFTHAKPDNTIVSVEDFPELTDNSGSFSYTCADHTEALVTYAKASSSGFTIFNIVPYSNIYSGLPQLAIITLLAGILVLCVGMFISFRTSAKLSAPIEVLYSNYVKKPSNDHAGDELDQLSKAFSDMYMKADKLEQGLISSYSDSKKRNIQRLMHGEYGQIPNYIEVYQSYGIDLTAPYYTIVIISAASKELRFGPDDPNYFIYSYALENLATEVLGQFGSVVPYRNSHNFLVMLLPLQKNAYPEKLVPELERVCEVMQREFAMNTTVCIGTIVETAVNINLCYEATNIALEYSAIRNQGKIFFAYETGQNINLNSYHNKLHMKLAEHIRANDLDACSHEFDLALSYMSNVSFNTAVAYFNHVMMSLLDDFSTTFTDDDTAYPILMDKLNKIDRQLPNVYMLRKRCMEFITILAHHQSINRKYGNELAADAAKEYIDKNYANPDLSLKMLAGMAGLSSAYFGKIFATQIGYSFSDYLSNTRMKKAEQLLRETKLPINQISEAIGIVNTNYFYSIFKKKYGMTPLAYRRTRSGEAEDTKSEEQDETTE</sequence>
<evidence type="ECO:0000259" key="5">
    <source>
        <dbReference type="PROSITE" id="PS01124"/>
    </source>
</evidence>
<protein>
    <submittedName>
        <fullName evidence="6">Helix-turn-helix domain-containing protein</fullName>
    </submittedName>
</protein>
<dbReference type="SMART" id="SM00342">
    <property type="entry name" value="HTH_ARAC"/>
    <property type="match status" value="1"/>
</dbReference>
<organism evidence="6 7">
    <name type="scientific">Hominenteromicrobium mulieris</name>
    <dbReference type="NCBI Taxonomy" id="2885357"/>
    <lineage>
        <taxon>Bacteria</taxon>
        <taxon>Bacillati</taxon>
        <taxon>Bacillota</taxon>
        <taxon>Clostridia</taxon>
        <taxon>Eubacteriales</taxon>
        <taxon>Oscillospiraceae</taxon>
        <taxon>Hominenteromicrobium</taxon>
    </lineage>
</organism>
<evidence type="ECO:0000256" key="4">
    <source>
        <dbReference type="SAM" id="Phobius"/>
    </source>
</evidence>
<dbReference type="PANTHER" id="PTHR43280">
    <property type="entry name" value="ARAC-FAMILY TRANSCRIPTIONAL REGULATOR"/>
    <property type="match status" value="1"/>
</dbReference>
<keyword evidence="2" id="KW-0238">DNA-binding</keyword>
<dbReference type="InterPro" id="IPR018062">
    <property type="entry name" value="HTH_AraC-typ_CS"/>
</dbReference>
<dbReference type="PROSITE" id="PS00041">
    <property type="entry name" value="HTH_ARAC_FAMILY_1"/>
    <property type="match status" value="1"/>
</dbReference>
<proteinExistence type="predicted"/>
<keyword evidence="4" id="KW-1133">Transmembrane helix</keyword>
<dbReference type="EMBL" id="JAJEQC010000009">
    <property type="protein sequence ID" value="MCC2137351.1"/>
    <property type="molecule type" value="Genomic_DNA"/>
</dbReference>
<keyword evidence="7" id="KW-1185">Reference proteome</keyword>
<evidence type="ECO:0000256" key="2">
    <source>
        <dbReference type="ARBA" id="ARBA00023125"/>
    </source>
</evidence>
<gene>
    <name evidence="6" type="ORF">LKD31_10025</name>
</gene>
<dbReference type="AlphaFoldDB" id="A0AAE3AL79"/>
<keyword evidence="4" id="KW-0812">Transmembrane</keyword>
<comment type="caution">
    <text evidence="6">The sequence shown here is derived from an EMBL/GenBank/DDBJ whole genome shotgun (WGS) entry which is preliminary data.</text>
</comment>
<evidence type="ECO:0000256" key="1">
    <source>
        <dbReference type="ARBA" id="ARBA00023015"/>
    </source>
</evidence>
<evidence type="ECO:0000256" key="3">
    <source>
        <dbReference type="ARBA" id="ARBA00023163"/>
    </source>
</evidence>
<dbReference type="PROSITE" id="PS01124">
    <property type="entry name" value="HTH_ARAC_FAMILY_2"/>
    <property type="match status" value="1"/>
</dbReference>
<evidence type="ECO:0000313" key="7">
    <source>
        <dbReference type="Proteomes" id="UP001199424"/>
    </source>
</evidence>
<dbReference type="InterPro" id="IPR009057">
    <property type="entry name" value="Homeodomain-like_sf"/>
</dbReference>
<feature type="transmembrane region" description="Helical" evidence="4">
    <location>
        <begin position="12"/>
        <end position="36"/>
    </location>
</feature>
<keyword evidence="1" id="KW-0805">Transcription regulation</keyword>
<dbReference type="Pfam" id="PF17853">
    <property type="entry name" value="GGDEF_2"/>
    <property type="match status" value="1"/>
</dbReference>
<reference evidence="6" key="1">
    <citation type="submission" date="2021-10" db="EMBL/GenBank/DDBJ databases">
        <title>Anaerobic single-cell dispensing facilitates the cultivation of human gut bacteria.</title>
        <authorList>
            <person name="Afrizal A."/>
        </authorList>
    </citation>
    <scope>NUCLEOTIDE SEQUENCE</scope>
    <source>
        <strain evidence="6">CLA-AA-H250</strain>
    </source>
</reference>
<dbReference type="GO" id="GO:0043565">
    <property type="term" value="F:sequence-specific DNA binding"/>
    <property type="evidence" value="ECO:0007669"/>
    <property type="project" value="InterPro"/>
</dbReference>
<feature type="domain" description="HTH araC/xylS-type" evidence="5">
    <location>
        <begin position="665"/>
        <end position="764"/>
    </location>
</feature>
<dbReference type="Proteomes" id="UP001199424">
    <property type="component" value="Unassembled WGS sequence"/>
</dbReference>
<dbReference type="Pfam" id="PF12833">
    <property type="entry name" value="HTH_18"/>
    <property type="match status" value="1"/>
</dbReference>
<dbReference type="InterPro" id="IPR041522">
    <property type="entry name" value="CdaR_GGDEF"/>
</dbReference>
<accession>A0AAE3AL79</accession>
<dbReference type="SUPFAM" id="SSF46689">
    <property type="entry name" value="Homeodomain-like"/>
    <property type="match status" value="1"/>
</dbReference>
<name>A0AAE3AL79_9FIRM</name>